<organism evidence="1">
    <name type="scientific">marine sediment metagenome</name>
    <dbReference type="NCBI Taxonomy" id="412755"/>
    <lineage>
        <taxon>unclassified sequences</taxon>
        <taxon>metagenomes</taxon>
        <taxon>ecological metagenomes</taxon>
    </lineage>
</organism>
<name>A0A0F9JQ14_9ZZZZ</name>
<reference evidence="1" key="1">
    <citation type="journal article" date="2015" name="Nature">
        <title>Complex archaea that bridge the gap between prokaryotes and eukaryotes.</title>
        <authorList>
            <person name="Spang A."/>
            <person name="Saw J.H."/>
            <person name="Jorgensen S.L."/>
            <person name="Zaremba-Niedzwiedzka K."/>
            <person name="Martijn J."/>
            <person name="Lind A.E."/>
            <person name="van Eijk R."/>
            <person name="Schleper C."/>
            <person name="Guy L."/>
            <person name="Ettema T.J."/>
        </authorList>
    </citation>
    <scope>NUCLEOTIDE SEQUENCE</scope>
</reference>
<dbReference type="AlphaFoldDB" id="A0A0F9JQ14"/>
<protein>
    <submittedName>
        <fullName evidence="1">Uncharacterized protein</fullName>
    </submittedName>
</protein>
<sequence length="300" mass="34380">MAVKPPTTSVTLGKDYDTTQIYSTGVEFALVGRVNKKWKQAMTFVFCKDFLHDVVWATLHKKPVGIYEFSYNPTGKVAVEPPKGTGDWYIWSDQQVIGKPGRDIPIHMSRTALLFRDTSLLGSDGKKRFHCHRDGALDFLGQIDKRMGFSLTKIYQVNGARKGPPTWLVLGDKRWMHAPTLLSLYSILIRVGYYHNPGGNYLRTLEMMRDGELGKGGDPNDIFEDGDTAGCNDASYVKQAWRGIEVILKHGIKVFYDEMIENYPDDVRTHVLHDTYGIVNFTKKRPEKRMPHWYRKSLWK</sequence>
<dbReference type="EMBL" id="LAZR01009550">
    <property type="protein sequence ID" value="KKM71944.1"/>
    <property type="molecule type" value="Genomic_DNA"/>
</dbReference>
<comment type="caution">
    <text evidence="1">The sequence shown here is derived from an EMBL/GenBank/DDBJ whole genome shotgun (WGS) entry which is preliminary data.</text>
</comment>
<accession>A0A0F9JQ14</accession>
<evidence type="ECO:0000313" key="1">
    <source>
        <dbReference type="EMBL" id="KKM71944.1"/>
    </source>
</evidence>
<gene>
    <name evidence="1" type="ORF">LCGC14_1425480</name>
</gene>
<proteinExistence type="predicted"/>